<dbReference type="PROSITE" id="PS01009">
    <property type="entry name" value="CRISP_1"/>
    <property type="match status" value="1"/>
</dbReference>
<protein>
    <submittedName>
        <fullName evidence="2">Cysteine-rich secretory protein family protein</fullName>
    </submittedName>
</protein>
<proteinExistence type="predicted"/>
<dbReference type="EMBL" id="LT629710">
    <property type="protein sequence ID" value="SDP47267.1"/>
    <property type="molecule type" value="Genomic_DNA"/>
</dbReference>
<dbReference type="InterPro" id="IPR014044">
    <property type="entry name" value="CAP_dom"/>
</dbReference>
<dbReference type="OrthoDB" id="9794228at2"/>
<dbReference type="STRING" id="1090615.SAMN04515671_4382"/>
<dbReference type="InterPro" id="IPR001283">
    <property type="entry name" value="CRISP-related"/>
</dbReference>
<dbReference type="Proteomes" id="UP000198741">
    <property type="component" value="Chromosome I"/>
</dbReference>
<name>A0A1H0SZJ4_9ACTN</name>
<organism evidence="2 3">
    <name type="scientific">Nakamurella panacisegetis</name>
    <dbReference type="NCBI Taxonomy" id="1090615"/>
    <lineage>
        <taxon>Bacteria</taxon>
        <taxon>Bacillati</taxon>
        <taxon>Actinomycetota</taxon>
        <taxon>Actinomycetes</taxon>
        <taxon>Nakamurellales</taxon>
        <taxon>Nakamurellaceae</taxon>
        <taxon>Nakamurella</taxon>
    </lineage>
</organism>
<dbReference type="SUPFAM" id="SSF55797">
    <property type="entry name" value="PR-1-like"/>
    <property type="match status" value="1"/>
</dbReference>
<reference evidence="2 3" key="1">
    <citation type="submission" date="2016-10" db="EMBL/GenBank/DDBJ databases">
        <authorList>
            <person name="de Groot N.N."/>
        </authorList>
    </citation>
    <scope>NUCLEOTIDE SEQUENCE [LARGE SCALE GENOMIC DNA]</scope>
    <source>
        <strain evidence="3">P4-7,KCTC 19426,CECT 7604</strain>
    </source>
</reference>
<dbReference type="Gene3D" id="3.40.33.10">
    <property type="entry name" value="CAP"/>
    <property type="match status" value="1"/>
</dbReference>
<dbReference type="InterPro" id="IPR018244">
    <property type="entry name" value="Allrgn_V5/Tpx1_CS"/>
</dbReference>
<evidence type="ECO:0000313" key="2">
    <source>
        <dbReference type="EMBL" id="SDP47267.1"/>
    </source>
</evidence>
<evidence type="ECO:0000313" key="3">
    <source>
        <dbReference type="Proteomes" id="UP000198741"/>
    </source>
</evidence>
<evidence type="ECO:0000259" key="1">
    <source>
        <dbReference type="SMART" id="SM00198"/>
    </source>
</evidence>
<dbReference type="SMART" id="SM00198">
    <property type="entry name" value="SCP"/>
    <property type="match status" value="1"/>
</dbReference>
<dbReference type="AlphaFoldDB" id="A0A1H0SZJ4"/>
<dbReference type="Pfam" id="PF00188">
    <property type="entry name" value="CAP"/>
    <property type="match status" value="1"/>
</dbReference>
<dbReference type="GO" id="GO:0005576">
    <property type="term" value="C:extracellular region"/>
    <property type="evidence" value="ECO:0007669"/>
    <property type="project" value="InterPro"/>
</dbReference>
<keyword evidence="3" id="KW-1185">Reference proteome</keyword>
<dbReference type="InterPro" id="IPR035940">
    <property type="entry name" value="CAP_sf"/>
</dbReference>
<feature type="domain" description="SCP" evidence="1">
    <location>
        <begin position="5"/>
        <end position="138"/>
    </location>
</feature>
<dbReference type="RefSeq" id="WP_090480446.1">
    <property type="nucleotide sequence ID" value="NZ_LT629710.1"/>
</dbReference>
<dbReference type="FunFam" id="3.40.33.10:FF:000004">
    <property type="entry name" value="CAP, cysteine-rich secretory protein, antigen 5"/>
    <property type="match status" value="1"/>
</dbReference>
<dbReference type="PANTHER" id="PTHR10334">
    <property type="entry name" value="CYSTEINE-RICH SECRETORY PROTEIN-RELATED"/>
    <property type="match status" value="1"/>
</dbReference>
<accession>A0A1H0SZJ4</accession>
<dbReference type="PRINTS" id="PR00837">
    <property type="entry name" value="V5TPXLIKE"/>
</dbReference>
<sequence>MTSPDEQAALVAAHNQWRARYNSPPVVWDDTVAAVAQDWANQIAASGQFDHRPDNRYGENMFMGTAGAYRPTDVVDDWGNENANYDIPSQTCMAEAVCGHFTQLVWATTARIGCGKATGPDGNDYWVCDYDPAGNMEGQSPFAT</sequence>
<gene>
    <name evidence="2" type="ORF">SAMN04515671_4382</name>
</gene>